<name>A0A0H2R1N2_9AGAM</name>
<dbReference type="Proteomes" id="UP000053477">
    <property type="component" value="Unassembled WGS sequence"/>
</dbReference>
<sequence length="173" mass="19950">MDLLRNGATEEEESAEAEEVKRQEKQRFKFVIRRKSPSSQSQISGYADSPSTRLTTPVLSSSLGIPITSLLLVWAPRPNLPLRQRERQPNVRRRSSTRALLQSQLSTFKVLLRHLFSRETKRSYETSPISISIQTNTKKKQKRHSREPPRVGSNLLARLRSSRGRERRTEEEG</sequence>
<feature type="compositionally biased region" description="Polar residues" evidence="1">
    <location>
        <begin position="126"/>
        <end position="136"/>
    </location>
</feature>
<feature type="compositionally biased region" description="Basic and acidic residues" evidence="1">
    <location>
        <begin position="18"/>
        <end position="27"/>
    </location>
</feature>
<reference evidence="2 3" key="1">
    <citation type="submission" date="2015-04" db="EMBL/GenBank/DDBJ databases">
        <title>Complete genome sequence of Schizopora paradoxa KUC8140, a cosmopolitan wood degrader in East Asia.</title>
        <authorList>
            <consortium name="DOE Joint Genome Institute"/>
            <person name="Min B."/>
            <person name="Park H."/>
            <person name="Jang Y."/>
            <person name="Kim J.-J."/>
            <person name="Kim K.H."/>
            <person name="Pangilinan J."/>
            <person name="Lipzen A."/>
            <person name="Riley R."/>
            <person name="Grigoriev I.V."/>
            <person name="Spatafora J.W."/>
            <person name="Choi I.-G."/>
        </authorList>
    </citation>
    <scope>NUCLEOTIDE SEQUENCE [LARGE SCALE GENOMIC DNA]</scope>
    <source>
        <strain evidence="2 3">KUC8140</strain>
    </source>
</reference>
<feature type="compositionally biased region" description="Basic and acidic residues" evidence="1">
    <location>
        <begin position="163"/>
        <end position="173"/>
    </location>
</feature>
<evidence type="ECO:0000313" key="3">
    <source>
        <dbReference type="Proteomes" id="UP000053477"/>
    </source>
</evidence>
<feature type="region of interest" description="Disordered" evidence="1">
    <location>
        <begin position="1"/>
        <end position="54"/>
    </location>
</feature>
<protein>
    <submittedName>
        <fullName evidence="2">Uncharacterized protein</fullName>
    </submittedName>
</protein>
<organism evidence="2 3">
    <name type="scientific">Schizopora paradoxa</name>
    <dbReference type="NCBI Taxonomy" id="27342"/>
    <lineage>
        <taxon>Eukaryota</taxon>
        <taxon>Fungi</taxon>
        <taxon>Dikarya</taxon>
        <taxon>Basidiomycota</taxon>
        <taxon>Agaricomycotina</taxon>
        <taxon>Agaricomycetes</taxon>
        <taxon>Hymenochaetales</taxon>
        <taxon>Schizoporaceae</taxon>
        <taxon>Schizopora</taxon>
    </lineage>
</organism>
<dbReference type="AlphaFoldDB" id="A0A0H2R1N2"/>
<dbReference type="InParanoid" id="A0A0H2R1N2"/>
<evidence type="ECO:0000256" key="1">
    <source>
        <dbReference type="SAM" id="MobiDB-lite"/>
    </source>
</evidence>
<keyword evidence="3" id="KW-1185">Reference proteome</keyword>
<proteinExistence type="predicted"/>
<feature type="compositionally biased region" description="Polar residues" evidence="1">
    <location>
        <begin position="37"/>
        <end position="54"/>
    </location>
</feature>
<dbReference type="EMBL" id="KQ086341">
    <property type="protein sequence ID" value="KLO05232.1"/>
    <property type="molecule type" value="Genomic_DNA"/>
</dbReference>
<gene>
    <name evidence="2" type="ORF">SCHPADRAFT_732176</name>
</gene>
<feature type="region of interest" description="Disordered" evidence="1">
    <location>
        <begin position="126"/>
        <end position="173"/>
    </location>
</feature>
<evidence type="ECO:0000313" key="2">
    <source>
        <dbReference type="EMBL" id="KLO05232.1"/>
    </source>
</evidence>
<accession>A0A0H2R1N2</accession>